<accession>A0A645AAC7</accession>
<dbReference type="AlphaFoldDB" id="A0A645AAC7"/>
<evidence type="ECO:0000313" key="1">
    <source>
        <dbReference type="EMBL" id="MPM50169.1"/>
    </source>
</evidence>
<protein>
    <submittedName>
        <fullName evidence="1">Uncharacterized protein</fullName>
    </submittedName>
</protein>
<gene>
    <name evidence="1" type="ORF">SDC9_96905</name>
</gene>
<comment type="caution">
    <text evidence="1">The sequence shown here is derived from an EMBL/GenBank/DDBJ whole genome shotgun (WGS) entry which is preliminary data.</text>
</comment>
<sequence length="154" mass="18126">MKRSKRGVFLFCRVLGGLFRFQRHLRQFTLACFVGKEVVAIDHKAVKAELGYEVDDHGTEQDDILVPSRAGKRFAPPRGERRKHEVIADYLHHRQRDVLCGLKRKLPVYGEVVEHRKRQRDQIARPVVPMDRFVQQGKRRKLNYARRTGEQQKL</sequence>
<proteinExistence type="predicted"/>
<dbReference type="EMBL" id="VSSQ01012844">
    <property type="protein sequence ID" value="MPM50169.1"/>
    <property type="molecule type" value="Genomic_DNA"/>
</dbReference>
<organism evidence="1">
    <name type="scientific">bioreactor metagenome</name>
    <dbReference type="NCBI Taxonomy" id="1076179"/>
    <lineage>
        <taxon>unclassified sequences</taxon>
        <taxon>metagenomes</taxon>
        <taxon>ecological metagenomes</taxon>
    </lineage>
</organism>
<reference evidence="1" key="1">
    <citation type="submission" date="2019-08" db="EMBL/GenBank/DDBJ databases">
        <authorList>
            <person name="Kucharzyk K."/>
            <person name="Murdoch R.W."/>
            <person name="Higgins S."/>
            <person name="Loffler F."/>
        </authorList>
    </citation>
    <scope>NUCLEOTIDE SEQUENCE</scope>
</reference>
<name>A0A645AAC7_9ZZZZ</name>